<evidence type="ECO:0000256" key="1">
    <source>
        <dbReference type="ARBA" id="ARBA00006096"/>
    </source>
</evidence>
<dbReference type="PANTHER" id="PTHR30023:SF0">
    <property type="entry name" value="PENICILLIN-SENSITIVE CARBOXYPEPTIDASE A"/>
    <property type="match status" value="1"/>
</dbReference>
<dbReference type="Proteomes" id="UP001432000">
    <property type="component" value="Chromosome"/>
</dbReference>
<evidence type="ECO:0000256" key="2">
    <source>
        <dbReference type="ARBA" id="ARBA00022801"/>
    </source>
</evidence>
<dbReference type="SUPFAM" id="SSF56601">
    <property type="entry name" value="beta-lactamase/transpeptidase-like"/>
    <property type="match status" value="1"/>
</dbReference>
<dbReference type="RefSeq" id="WP_338886817.1">
    <property type="nucleotide sequence ID" value="NZ_CP147846.1"/>
</dbReference>
<name>A0ABZ2PE70_9NOCA</name>
<organism evidence="3 4">
    <name type="scientific">Rhodococcus sovatensis</name>
    <dbReference type="NCBI Taxonomy" id="1805840"/>
    <lineage>
        <taxon>Bacteria</taxon>
        <taxon>Bacillati</taxon>
        <taxon>Actinomycetota</taxon>
        <taxon>Actinomycetes</taxon>
        <taxon>Mycobacteriales</taxon>
        <taxon>Nocardiaceae</taxon>
        <taxon>Rhodococcus</taxon>
    </lineage>
</organism>
<evidence type="ECO:0000313" key="4">
    <source>
        <dbReference type="Proteomes" id="UP001432000"/>
    </source>
</evidence>
<dbReference type="GO" id="GO:0009002">
    <property type="term" value="F:serine-type D-Ala-D-Ala carboxypeptidase activity"/>
    <property type="evidence" value="ECO:0007669"/>
    <property type="project" value="UniProtKB-EC"/>
</dbReference>
<dbReference type="Pfam" id="PF02113">
    <property type="entry name" value="Peptidase_S13"/>
    <property type="match status" value="2"/>
</dbReference>
<evidence type="ECO:0000313" key="3">
    <source>
        <dbReference type="EMBL" id="WXG67338.1"/>
    </source>
</evidence>
<keyword evidence="3" id="KW-0645">Protease</keyword>
<proteinExistence type="inferred from homology"/>
<protein>
    <submittedName>
        <fullName evidence="3">D-alanyl-D-alanine carboxypeptidase/D-alanyl-D-alanine-endopeptidase</fullName>
        <ecNumber evidence="3">3.4.16.4</ecNumber>
    </submittedName>
</protein>
<dbReference type="PANTHER" id="PTHR30023">
    <property type="entry name" value="D-ALANYL-D-ALANINE CARBOXYPEPTIDASE"/>
    <property type="match status" value="1"/>
</dbReference>
<dbReference type="PRINTS" id="PR00922">
    <property type="entry name" value="DADACBPTASE3"/>
</dbReference>
<dbReference type="NCBIfam" id="TIGR00666">
    <property type="entry name" value="PBP4"/>
    <property type="match status" value="1"/>
</dbReference>
<keyword evidence="2 3" id="KW-0378">Hydrolase</keyword>
<gene>
    <name evidence="3" type="primary">dacB</name>
    <name evidence="3" type="ORF">WDS16_19070</name>
</gene>
<keyword evidence="4" id="KW-1185">Reference proteome</keyword>
<dbReference type="InterPro" id="IPR000667">
    <property type="entry name" value="Peptidase_S13"/>
</dbReference>
<reference evidence="3 4" key="1">
    <citation type="submission" date="2024-03" db="EMBL/GenBank/DDBJ databases">
        <title>Natural products discovery in diverse microorganisms through a two-stage MS feature dereplication strategy.</title>
        <authorList>
            <person name="Zhang R."/>
        </authorList>
    </citation>
    <scope>NUCLEOTIDE SEQUENCE [LARGE SCALE GENOMIC DNA]</scope>
    <source>
        <strain evidence="3 4">18930</strain>
    </source>
</reference>
<dbReference type="Gene3D" id="3.40.710.10">
    <property type="entry name" value="DD-peptidase/beta-lactamase superfamily"/>
    <property type="match status" value="2"/>
</dbReference>
<sequence length="476" mass="48392">MKSAMEERVAGLTKRFLGPTAGRKRRRTRILLVLGAVVVLAAGGTAVAAIVPGSSGNDTAAPTAPEPDPVMLAPAIAPISDSAPAPTEAGIAQALAPVVAAPGLGSFTGVVADAGTGRVLWSQGSDTPMTPASTAKVLTAAAAMLALSPEHRVTTRVVKGQSDGEIVIVAAGDPTITAQPTGSPGFYPGAARIDDMVEQIVRSGTPVDRIVVDTSIYDGPTMAQGWFTPDVAAGYITPIEPIMIDGGRSVPLEDESARSAEPALDAGRALARGLGIDPARVSTGTAPAGADQVASVQSAPLRDRLGQMMGRSDNVLAEAVGREIAIETNTAASFAGAVDSVGQTLFAAGYDLTGMKLHDLSGLSVDDLIPARILDQILTSAAGPEKPELRPMLDYLPVAGSTGTLTDRYASNDRVGAGWVRAKTGTLSAASALAGYVVDVDGRALTFALMSNDVPPEVSRPALDAVASTLRMCGCL</sequence>
<dbReference type="Gene3D" id="3.50.80.20">
    <property type="entry name" value="D-Ala-D-Ala carboxypeptidase C, peptidase S13"/>
    <property type="match status" value="1"/>
</dbReference>
<dbReference type="EMBL" id="CP147846">
    <property type="protein sequence ID" value="WXG67338.1"/>
    <property type="molecule type" value="Genomic_DNA"/>
</dbReference>
<accession>A0ABZ2PE70</accession>
<dbReference type="InterPro" id="IPR012338">
    <property type="entry name" value="Beta-lactam/transpept-like"/>
</dbReference>
<dbReference type="EC" id="3.4.16.4" evidence="3"/>
<comment type="similarity">
    <text evidence="1">Belongs to the peptidase S13 family.</text>
</comment>
<keyword evidence="3" id="KW-0121">Carboxypeptidase</keyword>